<feature type="chain" id="PRO_5040850271" evidence="5">
    <location>
        <begin position="22"/>
        <end position="342"/>
    </location>
</feature>
<evidence type="ECO:0000313" key="7">
    <source>
        <dbReference type="EMBL" id="KAJ2786662.1"/>
    </source>
</evidence>
<dbReference type="PANTHER" id="PTHR10963:SF22">
    <property type="entry name" value="GLYCOSIDASE CRH2-RELATED"/>
    <property type="match status" value="1"/>
</dbReference>
<keyword evidence="1 5" id="KW-0732">Signal</keyword>
<keyword evidence="3 7" id="KW-0326">Glycosidase</keyword>
<dbReference type="Proteomes" id="UP001140172">
    <property type="component" value="Unassembled WGS sequence"/>
</dbReference>
<dbReference type="PROSITE" id="PS51762">
    <property type="entry name" value="GH16_2"/>
    <property type="match status" value="1"/>
</dbReference>
<dbReference type="AlphaFoldDB" id="A0A9W8HK01"/>
<evidence type="ECO:0000256" key="5">
    <source>
        <dbReference type="SAM" id="SignalP"/>
    </source>
</evidence>
<dbReference type="Gene3D" id="2.60.120.200">
    <property type="match status" value="1"/>
</dbReference>
<dbReference type="EMBL" id="JANBUM010000049">
    <property type="protein sequence ID" value="KAJ2786662.1"/>
    <property type="molecule type" value="Genomic_DNA"/>
</dbReference>
<dbReference type="PANTHER" id="PTHR10963">
    <property type="entry name" value="GLYCOSYL HYDROLASE-RELATED"/>
    <property type="match status" value="1"/>
</dbReference>
<proteinExistence type="predicted"/>
<comment type="caution">
    <text evidence="7">The sequence shown here is derived from an EMBL/GenBank/DDBJ whole genome shotgun (WGS) entry which is preliminary data.</text>
</comment>
<feature type="compositionally biased region" description="Polar residues" evidence="4">
    <location>
        <begin position="296"/>
        <end position="313"/>
    </location>
</feature>
<name>A0A9W8HK01_9FUNG</name>
<feature type="signal peptide" evidence="5">
    <location>
        <begin position="1"/>
        <end position="21"/>
    </location>
</feature>
<evidence type="ECO:0000256" key="4">
    <source>
        <dbReference type="SAM" id="MobiDB-lite"/>
    </source>
</evidence>
<keyword evidence="8" id="KW-1185">Reference proteome</keyword>
<reference evidence="7" key="1">
    <citation type="submission" date="2022-07" db="EMBL/GenBank/DDBJ databases">
        <title>Phylogenomic reconstructions and comparative analyses of Kickxellomycotina fungi.</title>
        <authorList>
            <person name="Reynolds N.K."/>
            <person name="Stajich J.E."/>
            <person name="Barry K."/>
            <person name="Grigoriev I.V."/>
            <person name="Crous P."/>
            <person name="Smith M.E."/>
        </authorList>
    </citation>
    <scope>NUCLEOTIDE SEQUENCE</scope>
    <source>
        <strain evidence="7">BCRC 34489</strain>
    </source>
</reference>
<dbReference type="Pfam" id="PF00722">
    <property type="entry name" value="Glyco_hydro_16"/>
    <property type="match status" value="1"/>
</dbReference>
<evidence type="ECO:0000256" key="1">
    <source>
        <dbReference type="ARBA" id="ARBA00022729"/>
    </source>
</evidence>
<feature type="domain" description="GH16" evidence="6">
    <location>
        <begin position="67"/>
        <end position="280"/>
    </location>
</feature>
<dbReference type="InterPro" id="IPR050546">
    <property type="entry name" value="Glycosyl_Hydrlase_16"/>
</dbReference>
<dbReference type="GO" id="GO:0004553">
    <property type="term" value="F:hydrolase activity, hydrolyzing O-glycosyl compounds"/>
    <property type="evidence" value="ECO:0007669"/>
    <property type="project" value="InterPro"/>
</dbReference>
<accession>A0A9W8HK01</accession>
<keyword evidence="2" id="KW-0378">Hydrolase</keyword>
<dbReference type="GO" id="GO:0005975">
    <property type="term" value="P:carbohydrate metabolic process"/>
    <property type="evidence" value="ECO:0007669"/>
    <property type="project" value="InterPro"/>
</dbReference>
<protein>
    <submittedName>
        <fullName evidence="7">Glycosidase CRH2</fullName>
    </submittedName>
</protein>
<dbReference type="SUPFAM" id="SSF49899">
    <property type="entry name" value="Concanavalin A-like lectins/glucanases"/>
    <property type="match status" value="1"/>
</dbReference>
<dbReference type="InterPro" id="IPR013320">
    <property type="entry name" value="ConA-like_dom_sf"/>
</dbReference>
<evidence type="ECO:0000256" key="3">
    <source>
        <dbReference type="ARBA" id="ARBA00023295"/>
    </source>
</evidence>
<evidence type="ECO:0000259" key="6">
    <source>
        <dbReference type="PROSITE" id="PS51762"/>
    </source>
</evidence>
<dbReference type="OrthoDB" id="4781at2759"/>
<organism evidence="7 8">
    <name type="scientific">Coemansia interrupta</name>
    <dbReference type="NCBI Taxonomy" id="1126814"/>
    <lineage>
        <taxon>Eukaryota</taxon>
        <taxon>Fungi</taxon>
        <taxon>Fungi incertae sedis</taxon>
        <taxon>Zoopagomycota</taxon>
        <taxon>Kickxellomycotina</taxon>
        <taxon>Kickxellomycetes</taxon>
        <taxon>Kickxellales</taxon>
        <taxon>Kickxellaceae</taxon>
        <taxon>Coemansia</taxon>
    </lineage>
</organism>
<feature type="region of interest" description="Disordered" evidence="4">
    <location>
        <begin position="296"/>
        <end position="342"/>
    </location>
</feature>
<evidence type="ECO:0000313" key="8">
    <source>
        <dbReference type="Proteomes" id="UP001140172"/>
    </source>
</evidence>
<evidence type="ECO:0000256" key="2">
    <source>
        <dbReference type="ARBA" id="ARBA00022801"/>
    </source>
</evidence>
<gene>
    <name evidence="7" type="primary">UTR2_2</name>
    <name evidence="7" type="ORF">GGI15_001336</name>
</gene>
<sequence>MKFSPVFASAAALVAASLASAQSTCNEWSPCFREGYCDSDAMFCLWGLCDPAKSFNSTSCWQPEGCVSQTTTFDSSSDLVFIRSYPGNPNANPFLSIFEPDNASVANGALQLQMNYAAAQNKGFGATVDAAHTIQYGKVTARVKTASVAPGVVSSFIIRNDQTGDEIDFEWVGKAPNEVQTNFYFNDILDYTQMVPYNLPSDTSKDFHDYTIDWTPDAINWLVDGTVIRTVRKQDTFDAASNTYKFPTSEARVAFSIWDGGNSGAQGTQEWAGYPTPWGNGVQYQMFVDTVDIQCNGNAGTTAPPTDGGSSEVPTEVPTDGGSGEPPVYSTNPGGQKCIPRY</sequence>
<dbReference type="InterPro" id="IPR000757">
    <property type="entry name" value="Beta-glucanase-like"/>
</dbReference>